<dbReference type="InterPro" id="IPR003953">
    <property type="entry name" value="FAD-dep_OxRdtase_2_FAD-bd"/>
</dbReference>
<dbReference type="InterPro" id="IPR050315">
    <property type="entry name" value="FAD-oxidoreductase_2"/>
</dbReference>
<dbReference type="Pfam" id="PF00890">
    <property type="entry name" value="FAD_binding_2"/>
    <property type="match status" value="1"/>
</dbReference>
<dbReference type="RefSeq" id="WP_237443780.1">
    <property type="nucleotide sequence ID" value="NZ_CAKLPX010000001.1"/>
</dbReference>
<dbReference type="InterPro" id="IPR036188">
    <property type="entry name" value="FAD/NAD-bd_sf"/>
</dbReference>
<keyword evidence="4 6" id="KW-0560">Oxidoreductase</keyword>
<feature type="domain" description="FAD-dependent oxidoreductase 2 FAD-binding" evidence="5">
    <location>
        <begin position="26"/>
        <end position="463"/>
    </location>
</feature>
<comment type="caution">
    <text evidence="6">The sequence shown here is derived from an EMBL/GenBank/DDBJ whole genome shotgun (WGS) entry which is preliminary data.</text>
</comment>
<comment type="cofactor">
    <cofactor evidence="1">
        <name>FAD</name>
        <dbReference type="ChEBI" id="CHEBI:57692"/>
    </cofactor>
</comment>
<keyword evidence="2" id="KW-0285">Flavoprotein</keyword>
<dbReference type="Gene3D" id="3.90.700.10">
    <property type="entry name" value="Succinate dehydrogenase/fumarate reductase flavoprotein, catalytic domain"/>
    <property type="match status" value="1"/>
</dbReference>
<evidence type="ECO:0000256" key="1">
    <source>
        <dbReference type="ARBA" id="ARBA00001974"/>
    </source>
</evidence>
<protein>
    <submittedName>
        <fullName evidence="6">Fumarate reductase flavoprotein subunit</fullName>
        <ecNumber evidence="6">1.3.5.4</ecNumber>
    </submittedName>
</protein>
<dbReference type="PANTHER" id="PTHR43400:SF10">
    <property type="entry name" value="3-OXOSTEROID 1-DEHYDROGENASE"/>
    <property type="match status" value="1"/>
</dbReference>
<evidence type="ECO:0000313" key="6">
    <source>
        <dbReference type="EMBL" id="CAH0991124.1"/>
    </source>
</evidence>
<proteinExistence type="predicted"/>
<dbReference type="GO" id="GO:0016491">
    <property type="term" value="F:oxidoreductase activity"/>
    <property type="evidence" value="ECO:0007669"/>
    <property type="project" value="UniProtKB-KW"/>
</dbReference>
<keyword evidence="3" id="KW-0274">FAD</keyword>
<dbReference type="EMBL" id="CAKLPX010000001">
    <property type="protein sequence ID" value="CAH0991124.1"/>
    <property type="molecule type" value="Genomic_DNA"/>
</dbReference>
<dbReference type="SUPFAM" id="SSF56425">
    <property type="entry name" value="Succinate dehydrogenase/fumarate reductase flavoprotein, catalytic domain"/>
    <property type="match status" value="1"/>
</dbReference>
<dbReference type="Gene3D" id="3.50.50.60">
    <property type="entry name" value="FAD/NAD(P)-binding domain"/>
    <property type="match status" value="1"/>
</dbReference>
<name>A0ABM9ADW1_9GAMM</name>
<reference evidence="6" key="1">
    <citation type="submission" date="2021-12" db="EMBL/GenBank/DDBJ databases">
        <authorList>
            <person name="Rodrigo-Torres L."/>
            <person name="Arahal R. D."/>
            <person name="Lucena T."/>
        </authorList>
    </citation>
    <scope>NUCLEOTIDE SEQUENCE</scope>
    <source>
        <strain evidence="6">CECT 8267</strain>
    </source>
</reference>
<organism evidence="6 7">
    <name type="scientific">Sinobacterium norvegicum</name>
    <dbReference type="NCBI Taxonomy" id="1641715"/>
    <lineage>
        <taxon>Bacteria</taxon>
        <taxon>Pseudomonadati</taxon>
        <taxon>Pseudomonadota</taxon>
        <taxon>Gammaproteobacteria</taxon>
        <taxon>Cellvibrionales</taxon>
        <taxon>Spongiibacteraceae</taxon>
        <taxon>Sinobacterium</taxon>
    </lineage>
</organism>
<sequence>MSAAEKTVPTKAKKVSEIQQWDIETDVAIVGFGGAGSSAAIEAADAGVTVHIFEASSAAGGSTALSGGEVYLGGNGGTAMQRQFGFDDQSADMEKYLLMQHGPQSDEAKVAAYVDGGVAHFDWLVDKNIPFKQSFLDERVVEPMTDDCLIYSGNEKTWPEIEHCKPAPRAHVVQMAGMGAGKVLMQHLQKAVEDRGVNIHYDARALCLIIDEADSIVGIVVRIDGKELNVKAQGGVILCAGGFVMNEEMVKQYAPKLTRCNIPTGNPGDTGSGIQMGMSVGAAAINMHEGFASIPFYPPSTLTFGMIVTDKGQRFINEDAYHGRVGTALLEQNSERIYFIVDVDAYGDYEKLNFMNADVVATGDSIEELEQELKLPKSCLTHTMKLYNEFAEQGEDPMFHKQPAWLRPLEAPFVALDITPGRGAIFPYFTLGGLDTKIAGEVLKVDGTVIDGLYAAGRTSCGIPRRGSGYNSGISIGDATFFGRQAGIAAAARAKESQVSDTAA</sequence>
<gene>
    <name evidence="6" type="ORF">SIN8267_01225</name>
</gene>
<dbReference type="InterPro" id="IPR027477">
    <property type="entry name" value="Succ_DH/fumarate_Rdtase_cat_sf"/>
</dbReference>
<evidence type="ECO:0000256" key="2">
    <source>
        <dbReference type="ARBA" id="ARBA00022630"/>
    </source>
</evidence>
<evidence type="ECO:0000256" key="4">
    <source>
        <dbReference type="ARBA" id="ARBA00023002"/>
    </source>
</evidence>
<dbReference type="NCBIfam" id="NF005510">
    <property type="entry name" value="PRK07121.1-3"/>
    <property type="match status" value="1"/>
</dbReference>
<keyword evidence="7" id="KW-1185">Reference proteome</keyword>
<evidence type="ECO:0000259" key="5">
    <source>
        <dbReference type="Pfam" id="PF00890"/>
    </source>
</evidence>
<accession>A0ABM9ADW1</accession>
<dbReference type="PANTHER" id="PTHR43400">
    <property type="entry name" value="FUMARATE REDUCTASE"/>
    <property type="match status" value="1"/>
</dbReference>
<dbReference type="SUPFAM" id="SSF51905">
    <property type="entry name" value="FAD/NAD(P)-binding domain"/>
    <property type="match status" value="1"/>
</dbReference>
<dbReference type="EC" id="1.3.5.4" evidence="6"/>
<dbReference type="Proteomes" id="UP000838100">
    <property type="component" value="Unassembled WGS sequence"/>
</dbReference>
<evidence type="ECO:0000256" key="3">
    <source>
        <dbReference type="ARBA" id="ARBA00022827"/>
    </source>
</evidence>
<dbReference type="PRINTS" id="PR00411">
    <property type="entry name" value="PNDRDTASEI"/>
</dbReference>
<evidence type="ECO:0000313" key="7">
    <source>
        <dbReference type="Proteomes" id="UP000838100"/>
    </source>
</evidence>